<dbReference type="EnsemblPlants" id="OB03G37520.1">
    <property type="protein sequence ID" value="OB03G37520.1"/>
    <property type="gene ID" value="OB03G37520"/>
</dbReference>
<accession>J3LRS6</accession>
<proteinExistence type="predicted"/>
<dbReference type="Gramene" id="OB03G37520.1">
    <property type="protein sequence ID" value="OB03G37520.1"/>
    <property type="gene ID" value="OB03G37520"/>
</dbReference>
<organism evidence="1">
    <name type="scientific">Oryza brachyantha</name>
    <name type="common">malo sina</name>
    <dbReference type="NCBI Taxonomy" id="4533"/>
    <lineage>
        <taxon>Eukaryota</taxon>
        <taxon>Viridiplantae</taxon>
        <taxon>Streptophyta</taxon>
        <taxon>Embryophyta</taxon>
        <taxon>Tracheophyta</taxon>
        <taxon>Spermatophyta</taxon>
        <taxon>Magnoliopsida</taxon>
        <taxon>Liliopsida</taxon>
        <taxon>Poales</taxon>
        <taxon>Poaceae</taxon>
        <taxon>BOP clade</taxon>
        <taxon>Oryzoideae</taxon>
        <taxon>Oryzeae</taxon>
        <taxon>Oryzinae</taxon>
        <taxon>Oryza</taxon>
    </lineage>
</organism>
<reference evidence="1" key="1">
    <citation type="journal article" date="2013" name="Nat. Commun.">
        <title>Whole-genome sequencing of Oryza brachyantha reveals mechanisms underlying Oryza genome evolution.</title>
        <authorList>
            <person name="Chen J."/>
            <person name="Huang Q."/>
            <person name="Gao D."/>
            <person name="Wang J."/>
            <person name="Lang Y."/>
            <person name="Liu T."/>
            <person name="Li B."/>
            <person name="Bai Z."/>
            <person name="Luis Goicoechea J."/>
            <person name="Liang C."/>
            <person name="Chen C."/>
            <person name="Zhang W."/>
            <person name="Sun S."/>
            <person name="Liao Y."/>
            <person name="Zhang X."/>
            <person name="Yang L."/>
            <person name="Song C."/>
            <person name="Wang M."/>
            <person name="Shi J."/>
            <person name="Liu G."/>
            <person name="Liu J."/>
            <person name="Zhou H."/>
            <person name="Zhou W."/>
            <person name="Yu Q."/>
            <person name="An N."/>
            <person name="Chen Y."/>
            <person name="Cai Q."/>
            <person name="Wang B."/>
            <person name="Liu B."/>
            <person name="Min J."/>
            <person name="Huang Y."/>
            <person name="Wu H."/>
            <person name="Li Z."/>
            <person name="Zhang Y."/>
            <person name="Yin Y."/>
            <person name="Song W."/>
            <person name="Jiang J."/>
            <person name="Jackson S.A."/>
            <person name="Wing R.A."/>
            <person name="Wang J."/>
            <person name="Chen M."/>
        </authorList>
    </citation>
    <scope>NUCLEOTIDE SEQUENCE [LARGE SCALE GENOMIC DNA]</scope>
    <source>
        <strain evidence="1">cv. IRGC 101232</strain>
    </source>
</reference>
<dbReference type="Proteomes" id="UP000006038">
    <property type="component" value="Chromosome 3"/>
</dbReference>
<keyword evidence="2" id="KW-1185">Reference proteome</keyword>
<dbReference type="STRING" id="4533.J3LRS6"/>
<reference evidence="1" key="2">
    <citation type="submission" date="2013-04" db="UniProtKB">
        <authorList>
            <consortium name="EnsemblPlants"/>
        </authorList>
    </citation>
    <scope>IDENTIFICATION</scope>
</reference>
<sequence length="102" mass="11153">MGWWEKGLQPNMREIESAQELAESLLNAGDTSTSSPPAVVTVAPYIPSFQEQQTFLCFFFPFDCSTSREEPGGVVPASELREAQVNVLQPPWSMSSHSSGST</sequence>
<dbReference type="HOGENOM" id="CLU_2281779_0_0_1"/>
<protein>
    <submittedName>
        <fullName evidence="1">Uncharacterized protein</fullName>
    </submittedName>
</protein>
<name>J3LRS6_ORYBR</name>
<dbReference type="AlphaFoldDB" id="J3LRS6"/>
<evidence type="ECO:0000313" key="1">
    <source>
        <dbReference type="EnsemblPlants" id="OB03G37520.1"/>
    </source>
</evidence>
<evidence type="ECO:0000313" key="2">
    <source>
        <dbReference type="Proteomes" id="UP000006038"/>
    </source>
</evidence>